<evidence type="ECO:0000313" key="2">
    <source>
        <dbReference type="Proteomes" id="UP001432166"/>
    </source>
</evidence>
<dbReference type="RefSeq" id="WP_265648545.1">
    <property type="nucleotide sequence ID" value="NZ_CP108133.1"/>
</dbReference>
<organism evidence="1 2">
    <name type="scientific">Streptomyces tauricus</name>
    <dbReference type="NCBI Taxonomy" id="68274"/>
    <lineage>
        <taxon>Bacteria</taxon>
        <taxon>Bacillati</taxon>
        <taxon>Actinomycetota</taxon>
        <taxon>Actinomycetes</taxon>
        <taxon>Kitasatosporales</taxon>
        <taxon>Streptomycetaceae</taxon>
        <taxon>Streptomyces</taxon>
        <taxon>Streptomyces aurantiacus group</taxon>
    </lineage>
</organism>
<sequence length="90" mass="9952">MTGQPIEAHVLAAALRDARLAAADDDGALEWLVRPISYVAVVDRRTPLVAEGGQPAGWQRLDEPWPGWFSDDRPRMRQCALRLSAHRPGP</sequence>
<proteinExistence type="predicted"/>
<dbReference type="EMBL" id="CP108133">
    <property type="protein sequence ID" value="WTP47343.1"/>
    <property type="molecule type" value="Genomic_DNA"/>
</dbReference>
<evidence type="ECO:0000313" key="1">
    <source>
        <dbReference type="EMBL" id="WTP47343.1"/>
    </source>
</evidence>
<gene>
    <name evidence="1" type="ORF">OG288_02840</name>
</gene>
<dbReference type="Proteomes" id="UP001432166">
    <property type="component" value="Chromosome"/>
</dbReference>
<keyword evidence="2" id="KW-1185">Reference proteome</keyword>
<accession>A0ABZ1J7B2</accession>
<reference evidence="1" key="1">
    <citation type="submission" date="2022-10" db="EMBL/GenBank/DDBJ databases">
        <title>The complete genomes of actinobacterial strains from the NBC collection.</title>
        <authorList>
            <person name="Joergensen T.S."/>
            <person name="Alvarez Arevalo M."/>
            <person name="Sterndorff E.B."/>
            <person name="Faurdal D."/>
            <person name="Vuksanovic O."/>
            <person name="Mourched A.-S."/>
            <person name="Charusanti P."/>
            <person name="Shaw S."/>
            <person name="Blin K."/>
            <person name="Weber T."/>
        </authorList>
    </citation>
    <scope>NUCLEOTIDE SEQUENCE</scope>
    <source>
        <strain evidence="1">NBC_00189</strain>
    </source>
</reference>
<protein>
    <submittedName>
        <fullName evidence="1">Uncharacterized protein</fullName>
    </submittedName>
</protein>
<name>A0ABZ1J7B2_9ACTN</name>